<evidence type="ECO:0000256" key="2">
    <source>
        <dbReference type="ARBA" id="ARBA00007430"/>
    </source>
</evidence>
<evidence type="ECO:0000313" key="8">
    <source>
        <dbReference type="EMBL" id="MFB9378516.1"/>
    </source>
</evidence>
<keyword evidence="3" id="KW-1003">Cell membrane</keyword>
<feature type="transmembrane region" description="Helical" evidence="7">
    <location>
        <begin position="296"/>
        <end position="315"/>
    </location>
</feature>
<keyword evidence="9" id="KW-1185">Reference proteome</keyword>
<proteinExistence type="inferred from homology"/>
<feature type="transmembrane region" description="Helical" evidence="7">
    <location>
        <begin position="53"/>
        <end position="76"/>
    </location>
</feature>
<name>A0ABV5LWP9_9ACTN</name>
<evidence type="ECO:0000256" key="3">
    <source>
        <dbReference type="ARBA" id="ARBA00022475"/>
    </source>
</evidence>
<gene>
    <name evidence="8" type="ORF">ACFFVI_16240</name>
</gene>
<keyword evidence="4 7" id="KW-0812">Transmembrane</keyword>
<comment type="subcellular location">
    <subcellularLocation>
        <location evidence="1">Cell membrane</location>
        <topology evidence="1">Multi-pass membrane protein</topology>
    </subcellularLocation>
</comment>
<keyword evidence="6 7" id="KW-0472">Membrane</keyword>
<dbReference type="Proteomes" id="UP001589748">
    <property type="component" value="Unassembled WGS sequence"/>
</dbReference>
<comment type="similarity">
    <text evidence="2">Belongs to the polysaccharide synthase family.</text>
</comment>
<dbReference type="InterPro" id="IPR050833">
    <property type="entry name" value="Poly_Biosynth_Transport"/>
</dbReference>
<dbReference type="CDD" id="cd13127">
    <property type="entry name" value="MATE_tuaB_like"/>
    <property type="match status" value="1"/>
</dbReference>
<protein>
    <submittedName>
        <fullName evidence="8">Lipopolysaccharide biosynthesis protein</fullName>
    </submittedName>
</protein>
<evidence type="ECO:0000256" key="5">
    <source>
        <dbReference type="ARBA" id="ARBA00022989"/>
    </source>
</evidence>
<dbReference type="PANTHER" id="PTHR30250">
    <property type="entry name" value="PST FAMILY PREDICTED COLANIC ACID TRANSPORTER"/>
    <property type="match status" value="1"/>
</dbReference>
<dbReference type="RefSeq" id="WP_380136835.1">
    <property type="nucleotide sequence ID" value="NZ_JBHLUI010000008.1"/>
</dbReference>
<feature type="transmembrane region" description="Helical" evidence="7">
    <location>
        <begin position="179"/>
        <end position="200"/>
    </location>
</feature>
<feature type="transmembrane region" description="Helical" evidence="7">
    <location>
        <begin position="153"/>
        <end position="173"/>
    </location>
</feature>
<feature type="transmembrane region" description="Helical" evidence="7">
    <location>
        <begin position="327"/>
        <end position="348"/>
    </location>
</feature>
<feature type="transmembrane region" description="Helical" evidence="7">
    <location>
        <begin position="88"/>
        <end position="108"/>
    </location>
</feature>
<accession>A0ABV5LWP9</accession>
<feature type="transmembrane region" description="Helical" evidence="7">
    <location>
        <begin position="386"/>
        <end position="403"/>
    </location>
</feature>
<evidence type="ECO:0000256" key="4">
    <source>
        <dbReference type="ARBA" id="ARBA00022692"/>
    </source>
</evidence>
<comment type="caution">
    <text evidence="8">The sequence shown here is derived from an EMBL/GenBank/DDBJ whole genome shotgun (WGS) entry which is preliminary data.</text>
</comment>
<feature type="transmembrane region" description="Helical" evidence="7">
    <location>
        <begin position="120"/>
        <end position="144"/>
    </location>
</feature>
<evidence type="ECO:0000313" key="9">
    <source>
        <dbReference type="Proteomes" id="UP001589748"/>
    </source>
</evidence>
<dbReference type="PANTHER" id="PTHR30250:SF10">
    <property type="entry name" value="LIPOPOLYSACCHARIDE BIOSYNTHESIS PROTEIN WZXC"/>
    <property type="match status" value="1"/>
</dbReference>
<evidence type="ECO:0000256" key="1">
    <source>
        <dbReference type="ARBA" id="ARBA00004651"/>
    </source>
</evidence>
<evidence type="ECO:0000256" key="6">
    <source>
        <dbReference type="ARBA" id="ARBA00023136"/>
    </source>
</evidence>
<dbReference type="Pfam" id="PF13440">
    <property type="entry name" value="Polysacc_synt_3"/>
    <property type="match status" value="1"/>
</dbReference>
<reference evidence="8 9" key="1">
    <citation type="submission" date="2024-09" db="EMBL/GenBank/DDBJ databases">
        <authorList>
            <person name="Sun Q."/>
            <person name="Mori K."/>
        </authorList>
    </citation>
    <scope>NUCLEOTIDE SEQUENCE [LARGE SCALE GENOMIC DNA]</scope>
    <source>
        <strain evidence="8 9">TISTR 1856</strain>
    </source>
</reference>
<evidence type="ECO:0000256" key="7">
    <source>
        <dbReference type="SAM" id="Phobius"/>
    </source>
</evidence>
<dbReference type="EMBL" id="JBHMDM010000007">
    <property type="protein sequence ID" value="MFB9378516.1"/>
    <property type="molecule type" value="Genomic_DNA"/>
</dbReference>
<sequence length="504" mass="53835">MSDDVTPAGASLRGRAATGVLWTALQTWSVRATTALAFIVISRQLQPAEFGLVALAMAVIAVLTLLSDTGMATYLIRTREIDERVRSTAFFTSMLFAFVLAGLLLLLAHPVSGLFGEDDLAPVLQVLSITLVITGLTSVPSALLKRRMEFRAIAVRTTSATLVGSVVAITLALLGAGAWALVVQAIVRAVVALALTWAAVRWRPHLVFDRHAAREMLTFGSKLLSIDLLIQVRDRGEEFILAAVAGATTLGFWSVATRLIKIVQETGSSVVNQVATPAFAKLQDDRTRLYRAYETALFSAGAVMFPAMLFLAVTSKDLVPFLLGQQWATTAAVAQVTSLTAALAVFSYFDRSVFVAVGKLRPEIFLVSTIVATHVVVTLLAAPHGLLVLAVALGIRAAVTFPLRQVVLHKTVGVPYRCLLKAFRVLLAAIVMAGACWGVMHLLPDAPQWGRLLAAAGAAAVVYPAALLLTARPVAAELLADLRRLLAGRRARRVVTVPAEETHV</sequence>
<organism evidence="8 9">
    <name type="scientific">Kineococcus gynurae</name>
    <dbReference type="NCBI Taxonomy" id="452979"/>
    <lineage>
        <taxon>Bacteria</taxon>
        <taxon>Bacillati</taxon>
        <taxon>Actinomycetota</taxon>
        <taxon>Actinomycetes</taxon>
        <taxon>Kineosporiales</taxon>
        <taxon>Kineosporiaceae</taxon>
        <taxon>Kineococcus</taxon>
    </lineage>
</organism>
<keyword evidence="5 7" id="KW-1133">Transmembrane helix</keyword>
<feature type="transmembrane region" description="Helical" evidence="7">
    <location>
        <begin position="449"/>
        <end position="469"/>
    </location>
</feature>
<feature type="transmembrane region" description="Helical" evidence="7">
    <location>
        <begin position="360"/>
        <end position="380"/>
    </location>
</feature>
<feature type="transmembrane region" description="Helical" evidence="7">
    <location>
        <begin position="423"/>
        <end position="443"/>
    </location>
</feature>